<protein>
    <submittedName>
        <fullName evidence="1">Uncharacterized protein</fullName>
    </submittedName>
</protein>
<dbReference type="EMBL" id="LAIR01000002">
    <property type="protein sequence ID" value="KNX36344.1"/>
    <property type="molecule type" value="Genomic_DNA"/>
</dbReference>
<name>A0A0L6CF65_9MICO</name>
<reference evidence="2" key="1">
    <citation type="submission" date="2015-03" db="EMBL/GenBank/DDBJ databases">
        <title>Luteipulveratus halotolerans sp. nov., a novel actinobacterium (Dermacoccaceae) from Sarawak, Malaysia.</title>
        <authorList>
            <person name="Juboi H."/>
            <person name="Basik A."/>
            <person name="Shamsul S.S."/>
            <person name="Arnold P."/>
            <person name="Schmitt E.K."/>
            <person name="Sanglier J.-J."/>
            <person name="Yeo T."/>
        </authorList>
    </citation>
    <scope>NUCLEOTIDE SEQUENCE [LARGE SCALE GENOMIC DNA]</scope>
    <source>
        <strain evidence="2">C296001</strain>
    </source>
</reference>
<dbReference type="AlphaFoldDB" id="A0A0L6CF65"/>
<sequence>MRIARFWVKDEGEAPDPAGRPWHLGVHGWSDTSVADAARVARERLDAALAEVRAGRPLLGGYYPRLPLREETLRELVVDGETVALVTRNRDAAHVLNTERVLVADIDAEPPAAPARRGRWSRLLGRAEAPSADPADDPRTHALVRVQAWATAHPDLGVRAYVTAGLRVLVTGTDAAPASQEARDVLVGLDSDPVYIELCRQHETYRARLTAKPWRAGLGSIRINWPFDGGADDRAIQRYDEGVAAYAAADLLSTHGPVPDPGSAEARIIALHDELSGVGTGRPLA</sequence>
<accession>A0A0L6CF65</accession>
<dbReference type="RefSeq" id="WP_050668595.1">
    <property type="nucleotide sequence ID" value="NZ_LAIR01000002.1"/>
</dbReference>
<dbReference type="Proteomes" id="UP000037397">
    <property type="component" value="Unassembled WGS sequence"/>
</dbReference>
<dbReference type="OrthoDB" id="877274at2"/>
<evidence type="ECO:0000313" key="2">
    <source>
        <dbReference type="Proteomes" id="UP000037397"/>
    </source>
</evidence>
<gene>
    <name evidence="1" type="ORF">VV01_03045</name>
</gene>
<evidence type="ECO:0000313" key="1">
    <source>
        <dbReference type="EMBL" id="KNX36344.1"/>
    </source>
</evidence>
<organism evidence="1 2">
    <name type="scientific">Luteipulveratus halotolerans</name>
    <dbReference type="NCBI Taxonomy" id="1631356"/>
    <lineage>
        <taxon>Bacteria</taxon>
        <taxon>Bacillati</taxon>
        <taxon>Actinomycetota</taxon>
        <taxon>Actinomycetes</taxon>
        <taxon>Micrococcales</taxon>
        <taxon>Dermacoccaceae</taxon>
        <taxon>Luteipulveratus</taxon>
    </lineage>
</organism>
<dbReference type="STRING" id="1631356.VV01_03045"/>
<keyword evidence="2" id="KW-1185">Reference proteome</keyword>
<proteinExistence type="predicted"/>
<comment type="caution">
    <text evidence="1">The sequence shown here is derived from an EMBL/GenBank/DDBJ whole genome shotgun (WGS) entry which is preliminary data.</text>
</comment>